<dbReference type="AlphaFoldDB" id="A0A949V197"/>
<gene>
    <name evidence="1" type="ORF">JZ788_09500</name>
</gene>
<accession>A0A949V197</accession>
<proteinExistence type="predicted"/>
<dbReference type="Proteomes" id="UP000746420">
    <property type="component" value="Unassembled WGS sequence"/>
</dbReference>
<sequence length="45" mass="5356">MLPGEIRQPEEVELYDDNENGFYLQLTNCHEQRIFIAKWKESISA</sequence>
<protein>
    <submittedName>
        <fullName evidence="1">Uncharacterized protein</fullName>
    </submittedName>
</protein>
<dbReference type="EMBL" id="JAGFEW010000018">
    <property type="protein sequence ID" value="MBV5095958.1"/>
    <property type="molecule type" value="Genomic_DNA"/>
</dbReference>
<evidence type="ECO:0000313" key="1">
    <source>
        <dbReference type="EMBL" id="MBV5095958.1"/>
    </source>
</evidence>
<keyword evidence="2" id="KW-1185">Reference proteome</keyword>
<comment type="caution">
    <text evidence="1">The sequence shown here is derived from an EMBL/GenBank/DDBJ whole genome shotgun (WGS) entry which is preliminary data.</text>
</comment>
<evidence type="ECO:0000313" key="2">
    <source>
        <dbReference type="Proteomes" id="UP000746420"/>
    </source>
</evidence>
<reference evidence="1 2" key="1">
    <citation type="submission" date="2021-03" db="EMBL/GenBank/DDBJ databases">
        <title>Tenobrionicola molitorae gen. nov., sp. nov. and Tenobrionicola larvae sp. nov., isolated from larvae of the mealworm Tenobrio molitor L., a proposal to transfer Erwinia teleogrylli Liu et al. 2016 to a new genus Entomohabitans as Entomohabitans teleogrylli comb. nov.</title>
        <authorList>
            <person name="Lee S.D."/>
            <person name="Yang H.L."/>
            <person name="Kim I.S."/>
        </authorList>
    </citation>
    <scope>NUCLEOTIDE SEQUENCE [LARGE SCALE GENOMIC DNA]</scope>
    <source>
        <strain evidence="1 2">YMB-R21</strain>
    </source>
</reference>
<organism evidence="1 2">
    <name type="scientific">Tenebrionicola larvae</name>
    <dbReference type="NCBI Taxonomy" id="2815733"/>
    <lineage>
        <taxon>Bacteria</taxon>
        <taxon>Pseudomonadati</taxon>
        <taxon>Pseudomonadota</taxon>
        <taxon>Gammaproteobacteria</taxon>
        <taxon>Enterobacterales</taxon>
        <taxon>Enterobacteriaceae</taxon>
        <taxon>Tenebrionibacter/Tenebrionicola group</taxon>
        <taxon>Tenebrionicola</taxon>
    </lineage>
</organism>
<name>A0A949V197_9ENTR</name>